<dbReference type="Proteomes" id="UP001230649">
    <property type="component" value="Unassembled WGS sequence"/>
</dbReference>
<dbReference type="EMBL" id="JASBWS010000051">
    <property type="protein sequence ID" value="KAJ9104973.1"/>
    <property type="molecule type" value="Genomic_DNA"/>
</dbReference>
<gene>
    <name evidence="1" type="ORF">QFC20_004411</name>
</gene>
<organism evidence="1 2">
    <name type="scientific">Naganishia adeliensis</name>
    <dbReference type="NCBI Taxonomy" id="92952"/>
    <lineage>
        <taxon>Eukaryota</taxon>
        <taxon>Fungi</taxon>
        <taxon>Dikarya</taxon>
        <taxon>Basidiomycota</taxon>
        <taxon>Agaricomycotina</taxon>
        <taxon>Tremellomycetes</taxon>
        <taxon>Filobasidiales</taxon>
        <taxon>Filobasidiaceae</taxon>
        <taxon>Naganishia</taxon>
    </lineage>
</organism>
<evidence type="ECO:0000313" key="2">
    <source>
        <dbReference type="Proteomes" id="UP001230649"/>
    </source>
</evidence>
<reference evidence="1" key="1">
    <citation type="submission" date="2023-04" db="EMBL/GenBank/DDBJ databases">
        <title>Draft Genome sequencing of Naganishia species isolated from polar environments using Oxford Nanopore Technology.</title>
        <authorList>
            <person name="Leo P."/>
            <person name="Venkateswaran K."/>
        </authorList>
    </citation>
    <scope>NUCLEOTIDE SEQUENCE</scope>
    <source>
        <strain evidence="1">MNA-CCFEE 5262</strain>
    </source>
</reference>
<proteinExistence type="predicted"/>
<sequence length="383" mass="43303">MQSSISLPATPKWPPVMISHILRSGAISQDRPIITDTPPMTTIATGYTVPPTVQDPKEAPLAVIVDRLRRRPLTHVQKLALGIIADFTLAVPSQEKAEVESLKAVTERIAEREAVTGEAVAEAELGGEGTIDTALLGTVNLAVDEPALLPAFQPQQTPKATSGEANKQQSAPARYSLRKLRLRMTYGARERNGRRRTSTIRRISGATTPLRRHEASLDCGGRNGSRLRLSQQEERKRPSSLQVHPDLRWHIWIPWNEVQGTLQSKYIDVTGGILAYWAKRGAVPRPTQDNIEEHNKFHHKENSEIAEALINKLDADKAQALRLLRDANRLDLYRVRMSHEKRRPNCERQHQAGMRRRRRSRRERGRKMLKIQGRTLLQRTRVI</sequence>
<protein>
    <submittedName>
        <fullName evidence="1">Uncharacterized protein</fullName>
    </submittedName>
</protein>
<accession>A0ACC2W0S0</accession>
<comment type="caution">
    <text evidence="1">The sequence shown here is derived from an EMBL/GenBank/DDBJ whole genome shotgun (WGS) entry which is preliminary data.</text>
</comment>
<keyword evidence="2" id="KW-1185">Reference proteome</keyword>
<evidence type="ECO:0000313" key="1">
    <source>
        <dbReference type="EMBL" id="KAJ9104973.1"/>
    </source>
</evidence>
<name>A0ACC2W0S0_9TREE</name>